<feature type="compositionally biased region" description="Low complexity" evidence="12">
    <location>
        <begin position="26"/>
        <end position="38"/>
    </location>
</feature>
<keyword evidence="8" id="KW-0496">Mitochondrion</keyword>
<feature type="compositionally biased region" description="Polar residues" evidence="12">
    <location>
        <begin position="103"/>
        <end position="117"/>
    </location>
</feature>
<evidence type="ECO:0000256" key="5">
    <source>
        <dbReference type="ARBA" id="ARBA00022692"/>
    </source>
</evidence>
<reference evidence="14 15" key="1">
    <citation type="journal article" date="2018" name="Biotechnol. Biofuels">
        <title>Integrative visual omics of the white-rot fungus Polyporus brumalis exposes the biotechnological potential of its oxidative enzymes for delignifying raw plant biomass.</title>
        <authorList>
            <person name="Miyauchi S."/>
            <person name="Rancon A."/>
            <person name="Drula E."/>
            <person name="Hage H."/>
            <person name="Chaduli D."/>
            <person name="Favel A."/>
            <person name="Grisel S."/>
            <person name="Henrissat B."/>
            <person name="Herpoel-Gimbert I."/>
            <person name="Ruiz-Duenas F.J."/>
            <person name="Chevret D."/>
            <person name="Hainaut M."/>
            <person name="Lin J."/>
            <person name="Wang M."/>
            <person name="Pangilinan J."/>
            <person name="Lipzen A."/>
            <person name="Lesage-Meessen L."/>
            <person name="Navarro D."/>
            <person name="Riley R."/>
            <person name="Grigoriev I.V."/>
            <person name="Zhou S."/>
            <person name="Raouche S."/>
            <person name="Rosso M.N."/>
        </authorList>
    </citation>
    <scope>NUCLEOTIDE SEQUENCE [LARGE SCALE GENOMIC DNA]</scope>
    <source>
        <strain evidence="14 15">BRFM 1820</strain>
    </source>
</reference>
<comment type="similarity">
    <text evidence="2">Belongs to the UbiA prenyltransferase family.</text>
</comment>
<dbReference type="AlphaFoldDB" id="A0A371CK99"/>
<dbReference type="GO" id="GO:0031966">
    <property type="term" value="C:mitochondrial membrane"/>
    <property type="evidence" value="ECO:0007669"/>
    <property type="project" value="UniProtKB-SubCell"/>
</dbReference>
<evidence type="ECO:0000256" key="2">
    <source>
        <dbReference type="ARBA" id="ARBA00005985"/>
    </source>
</evidence>
<dbReference type="HAMAP" id="MF_00154">
    <property type="entry name" value="CyoE_CtaB"/>
    <property type="match status" value="1"/>
</dbReference>
<evidence type="ECO:0000256" key="3">
    <source>
        <dbReference type="ARBA" id="ARBA00016335"/>
    </source>
</evidence>
<feature type="region of interest" description="Disordered" evidence="12">
    <location>
        <begin position="102"/>
        <end position="122"/>
    </location>
</feature>
<keyword evidence="7 13" id="KW-1133">Transmembrane helix</keyword>
<dbReference type="OrthoDB" id="5211at2759"/>
<dbReference type="InterPro" id="IPR044878">
    <property type="entry name" value="UbiA_sf"/>
</dbReference>
<evidence type="ECO:0000313" key="15">
    <source>
        <dbReference type="Proteomes" id="UP000256964"/>
    </source>
</evidence>
<evidence type="ECO:0000256" key="6">
    <source>
        <dbReference type="ARBA" id="ARBA00022946"/>
    </source>
</evidence>
<protein>
    <recommendedName>
        <fullName evidence="3">Protoheme IX farnesyltransferase, mitochondrial</fullName>
    </recommendedName>
    <alternativeName>
        <fullName evidence="11">Heme O synthase</fullName>
    </alternativeName>
</protein>
<dbReference type="Pfam" id="PF01040">
    <property type="entry name" value="UbiA"/>
    <property type="match status" value="1"/>
</dbReference>
<evidence type="ECO:0000256" key="7">
    <source>
        <dbReference type="ARBA" id="ARBA00022989"/>
    </source>
</evidence>
<dbReference type="Proteomes" id="UP000256964">
    <property type="component" value="Unassembled WGS sequence"/>
</dbReference>
<name>A0A371CK99_9APHY</name>
<dbReference type="PROSITE" id="PS00943">
    <property type="entry name" value="UBIA"/>
    <property type="match status" value="1"/>
</dbReference>
<accession>A0A371CK99</accession>
<dbReference type="CDD" id="cd13957">
    <property type="entry name" value="PT_UbiA_Cox10"/>
    <property type="match status" value="1"/>
</dbReference>
<feature type="transmembrane region" description="Helical" evidence="13">
    <location>
        <begin position="252"/>
        <end position="271"/>
    </location>
</feature>
<keyword evidence="6" id="KW-0809">Transit peptide</keyword>
<dbReference type="PANTHER" id="PTHR43448:SF2">
    <property type="entry name" value="PROTOHEME IX FARNESYLTRANSFERASE, MITOCHONDRIAL"/>
    <property type="match status" value="1"/>
</dbReference>
<dbReference type="STRING" id="139420.A0A371CK99"/>
<evidence type="ECO:0000256" key="9">
    <source>
        <dbReference type="ARBA" id="ARBA00023133"/>
    </source>
</evidence>
<organism evidence="14 15">
    <name type="scientific">Lentinus brumalis</name>
    <dbReference type="NCBI Taxonomy" id="2498619"/>
    <lineage>
        <taxon>Eukaryota</taxon>
        <taxon>Fungi</taxon>
        <taxon>Dikarya</taxon>
        <taxon>Basidiomycota</taxon>
        <taxon>Agaricomycotina</taxon>
        <taxon>Agaricomycetes</taxon>
        <taxon>Polyporales</taxon>
        <taxon>Polyporaceae</taxon>
        <taxon>Lentinus</taxon>
    </lineage>
</organism>
<evidence type="ECO:0000256" key="4">
    <source>
        <dbReference type="ARBA" id="ARBA00022679"/>
    </source>
</evidence>
<gene>
    <name evidence="14" type="ORF">OH76DRAFT_310513</name>
</gene>
<dbReference type="FunFam" id="1.10.357.140:FF:000004">
    <property type="entry name" value="Protoheme IX farnesyltransferase, mitochondrial"/>
    <property type="match status" value="1"/>
</dbReference>
<evidence type="ECO:0000256" key="12">
    <source>
        <dbReference type="SAM" id="MobiDB-lite"/>
    </source>
</evidence>
<proteinExistence type="inferred from homology"/>
<sequence length="485" mass="52468">MRRDGGGKQGGRWESLDRRRPTAAVGRLSPNTSSSSRLGRSHDSGMGSIRSPLTGYFCRNCAASLRSARKPLQIRLASTLADRRPANFSSFFYDNHRWAASPRNVSTQPRTTSQPTRGHSVGAVYSPTAESSAASFRQAEVLTPRRLAKIYWQLSKSNLTVLIMLTAMSGVAMSPLPTSVPVLLSTALGTALCSASANAFNQIQEIPYDAQMARTRNRPLVRRAISPLHATGFAVATGLAGPALLWTMVNPTTAILGAANIALYAGAYTYLKRKSVINTWVGSVVGGIPPLMGWTACGGSLLPSQSFELVLPPFLTTLSALPSDALAAAENPLAPLALFLLLYSWQFPHFNGLSHLVRESYAQAGYRMLGVLDPHKNATVALRHALLLIPATSILMPLSGLTTWSFALTSLVPHAIFVDAAYKFWKHGGEKQARKLFQHSLWYLPVLLGLMMFHKRGMDWGSWIGLGEAQGAVEDRKEAAETPSA</sequence>
<dbReference type="EMBL" id="KZ857541">
    <property type="protein sequence ID" value="RDX40706.1"/>
    <property type="molecule type" value="Genomic_DNA"/>
</dbReference>
<keyword evidence="15" id="KW-1185">Reference proteome</keyword>
<comment type="subcellular location">
    <subcellularLocation>
        <location evidence="1">Mitochondrion membrane</location>
        <topology evidence="1">Multi-pass membrane protein</topology>
    </subcellularLocation>
</comment>
<dbReference type="Gene3D" id="1.10.357.140">
    <property type="entry name" value="UbiA prenyltransferase"/>
    <property type="match status" value="1"/>
</dbReference>
<dbReference type="InterPro" id="IPR030470">
    <property type="entry name" value="UbiA_prenylTrfase_CS"/>
</dbReference>
<evidence type="ECO:0000256" key="1">
    <source>
        <dbReference type="ARBA" id="ARBA00004225"/>
    </source>
</evidence>
<evidence type="ECO:0000256" key="10">
    <source>
        <dbReference type="ARBA" id="ARBA00023136"/>
    </source>
</evidence>
<keyword evidence="4" id="KW-0808">Transferase</keyword>
<dbReference type="InterPro" id="IPR006369">
    <property type="entry name" value="Protohaem_IX_farnesylTrfase"/>
</dbReference>
<evidence type="ECO:0000256" key="11">
    <source>
        <dbReference type="ARBA" id="ARBA00030253"/>
    </source>
</evidence>
<keyword evidence="5 13" id="KW-0812">Transmembrane</keyword>
<dbReference type="GO" id="GO:0008495">
    <property type="term" value="F:protoheme IX farnesyltransferase activity"/>
    <property type="evidence" value="ECO:0007669"/>
    <property type="project" value="InterPro"/>
</dbReference>
<dbReference type="PANTHER" id="PTHR43448">
    <property type="entry name" value="PROTOHEME IX FARNESYLTRANSFERASE, MITOCHONDRIAL"/>
    <property type="match status" value="1"/>
</dbReference>
<feature type="region of interest" description="Disordered" evidence="12">
    <location>
        <begin position="1"/>
        <end position="46"/>
    </location>
</feature>
<evidence type="ECO:0000256" key="13">
    <source>
        <dbReference type="SAM" id="Phobius"/>
    </source>
</evidence>
<feature type="transmembrane region" description="Helical" evidence="13">
    <location>
        <begin position="224"/>
        <end position="246"/>
    </location>
</feature>
<keyword evidence="9" id="KW-0350">Heme biosynthesis</keyword>
<evidence type="ECO:0000256" key="8">
    <source>
        <dbReference type="ARBA" id="ARBA00023128"/>
    </source>
</evidence>
<dbReference type="InterPro" id="IPR000537">
    <property type="entry name" value="UbiA_prenyltransferase"/>
</dbReference>
<feature type="transmembrane region" description="Helical" evidence="13">
    <location>
        <begin position="380"/>
        <end position="398"/>
    </location>
</feature>
<dbReference type="GO" id="GO:0006784">
    <property type="term" value="P:heme A biosynthetic process"/>
    <property type="evidence" value="ECO:0007669"/>
    <property type="project" value="TreeGrafter"/>
</dbReference>
<keyword evidence="10 13" id="KW-0472">Membrane</keyword>
<evidence type="ECO:0000313" key="14">
    <source>
        <dbReference type="EMBL" id="RDX40706.1"/>
    </source>
</evidence>